<evidence type="ECO:0000313" key="5">
    <source>
        <dbReference type="Proteomes" id="UP001054252"/>
    </source>
</evidence>
<comment type="similarity">
    <text evidence="1">Belongs to the ARG7 family.</text>
</comment>
<name>A0AAV5KH52_9ROSI</name>
<protein>
    <recommendedName>
        <fullName evidence="6">Small auxin up regulated protein</fullName>
    </recommendedName>
</protein>
<dbReference type="PANTHER" id="PTHR31175:SF65">
    <property type="entry name" value="AUXIN-RESPONSIVE PROTEIN SAUR66-LIKE"/>
    <property type="match status" value="1"/>
</dbReference>
<accession>A0AAV5KH52</accession>
<keyword evidence="5" id="KW-1185">Reference proteome</keyword>
<dbReference type="PANTHER" id="PTHR31175">
    <property type="entry name" value="AUXIN-RESPONSIVE FAMILY PROTEIN"/>
    <property type="match status" value="1"/>
</dbReference>
<evidence type="ECO:0000256" key="1">
    <source>
        <dbReference type="ARBA" id="ARBA00006974"/>
    </source>
</evidence>
<keyword evidence="2" id="KW-0217">Developmental protein</keyword>
<evidence type="ECO:0000256" key="2">
    <source>
        <dbReference type="ARBA" id="ARBA00022473"/>
    </source>
</evidence>
<reference evidence="4 5" key="1">
    <citation type="journal article" date="2021" name="Commun. Biol.">
        <title>The genome of Shorea leprosula (Dipterocarpaceae) highlights the ecological relevance of drought in aseasonal tropical rainforests.</title>
        <authorList>
            <person name="Ng K.K.S."/>
            <person name="Kobayashi M.J."/>
            <person name="Fawcett J.A."/>
            <person name="Hatakeyama M."/>
            <person name="Paape T."/>
            <person name="Ng C.H."/>
            <person name="Ang C.C."/>
            <person name="Tnah L.H."/>
            <person name="Lee C.T."/>
            <person name="Nishiyama T."/>
            <person name="Sese J."/>
            <person name="O'Brien M.J."/>
            <person name="Copetti D."/>
            <person name="Mohd Noor M.I."/>
            <person name="Ong R.C."/>
            <person name="Putra M."/>
            <person name="Sireger I.Z."/>
            <person name="Indrioko S."/>
            <person name="Kosugi Y."/>
            <person name="Izuno A."/>
            <person name="Isagi Y."/>
            <person name="Lee S.L."/>
            <person name="Shimizu K.K."/>
        </authorList>
    </citation>
    <scope>NUCLEOTIDE SEQUENCE [LARGE SCALE GENOMIC DNA]</scope>
    <source>
        <strain evidence="4">214</strain>
    </source>
</reference>
<dbReference type="GO" id="GO:0009733">
    <property type="term" value="P:response to auxin"/>
    <property type="evidence" value="ECO:0007669"/>
    <property type="project" value="InterPro"/>
</dbReference>
<comment type="caution">
    <text evidence="4">The sequence shown here is derived from an EMBL/GenBank/DDBJ whole genome shotgun (WGS) entry which is preliminary data.</text>
</comment>
<evidence type="ECO:0008006" key="6">
    <source>
        <dbReference type="Google" id="ProtNLM"/>
    </source>
</evidence>
<dbReference type="Proteomes" id="UP001054252">
    <property type="component" value="Unassembled WGS sequence"/>
</dbReference>
<organism evidence="4 5">
    <name type="scientific">Rubroshorea leprosula</name>
    <dbReference type="NCBI Taxonomy" id="152421"/>
    <lineage>
        <taxon>Eukaryota</taxon>
        <taxon>Viridiplantae</taxon>
        <taxon>Streptophyta</taxon>
        <taxon>Embryophyta</taxon>
        <taxon>Tracheophyta</taxon>
        <taxon>Spermatophyta</taxon>
        <taxon>Magnoliopsida</taxon>
        <taxon>eudicotyledons</taxon>
        <taxon>Gunneridae</taxon>
        <taxon>Pentapetalae</taxon>
        <taxon>rosids</taxon>
        <taxon>malvids</taxon>
        <taxon>Malvales</taxon>
        <taxon>Dipterocarpaceae</taxon>
        <taxon>Rubroshorea</taxon>
    </lineage>
</organism>
<evidence type="ECO:0000256" key="3">
    <source>
        <dbReference type="ARBA" id="ARBA00022604"/>
    </source>
</evidence>
<dbReference type="InterPro" id="IPR003676">
    <property type="entry name" value="SAUR_fam"/>
</dbReference>
<evidence type="ECO:0000313" key="4">
    <source>
        <dbReference type="EMBL" id="GKV23932.1"/>
    </source>
</evidence>
<dbReference type="AlphaFoldDB" id="A0AAV5KH52"/>
<gene>
    <name evidence="4" type="ORF">SLEP1_g33604</name>
</gene>
<dbReference type="EMBL" id="BPVZ01000064">
    <property type="protein sequence ID" value="GKV23932.1"/>
    <property type="molecule type" value="Genomic_DNA"/>
</dbReference>
<sequence>MITARKLIKLARKWRKMAAIRRKRITLPRNFVGGVGANSCSTSSVVEKGHFVVYSMDQRRFVLPLEYLKKDIVRELFRLAEEEFGIPSSGSLTLPCDATFMEYVISLIKTHLTKEVEEALVMSIASGRCSSSSYLHQESRSQPSIICSF</sequence>
<keyword evidence="3" id="KW-0341">Growth regulation</keyword>
<proteinExistence type="inferred from homology"/>
<dbReference type="Pfam" id="PF02519">
    <property type="entry name" value="Auxin_inducible"/>
    <property type="match status" value="1"/>
</dbReference>